<keyword evidence="7" id="KW-1185">Reference proteome</keyword>
<keyword evidence="2" id="KW-0378">Hydrolase</keyword>
<evidence type="ECO:0000313" key="7">
    <source>
        <dbReference type="Proteomes" id="UP000295499"/>
    </source>
</evidence>
<organism evidence="6 7">
    <name type="scientific">Pedobacter duraquae</name>
    <dbReference type="NCBI Taxonomy" id="425511"/>
    <lineage>
        <taxon>Bacteria</taxon>
        <taxon>Pseudomonadati</taxon>
        <taxon>Bacteroidota</taxon>
        <taxon>Sphingobacteriia</taxon>
        <taxon>Sphingobacteriales</taxon>
        <taxon>Sphingobacteriaceae</taxon>
        <taxon>Pedobacter</taxon>
    </lineage>
</organism>
<sequence length="1131" mass="125432">METVEELSAYLGDLLRTDFRGSLADRATAWSMMRVNGEPPAGTGFSRTIATDLAEYGFAVLRAALQLTERKGDRQLAQNAFNAAGKAFESLVRNTYEEDPHVGFFRVIAGASYHLAGYSAIAYSILNKRLDQGENNAPCEVALIWLILRDLDQLRSFIREVLDDTVTDAILSEMLEIGDFEVEDAVSEILNGSICRGLAFFDLALATGDEGLYQQAQSFFRRAEKLAADSSTVTLWWIAKLTTSLTDDLWSSTLHVQLPVEPPLGGEERYASLRELFISQLYTRKVAEVELWPSQLEAAARCRDVADDLIVALPTSAGKTRIAEMAALITLATEKRVLIVTPLRALSAQTERSFRKTFTPLGFSVSSLYGAGGLSAMDSDALNSRHIVIATPEKLDFALRNDAGILDDIGLIVLDEGHMIGKTEREIRFEILVQRLLKRMDAGERRIVCLSAILPDGNNLSDLTDWMRNDDPGAAIKLGWRPTRQLFGTLEWKGRSATLNYDHKKEQPFISRFIGQATPPGQQAARPADMKDLTVFGAWEFAKQGKKTLVFITQANWVENFGKTALDLVAKGYLPSLLQEPNRIARCVAVGKEWLGATHPAVKCLEIGVALHHGSLPDPFLRELEILIAANVITVTVASPTLSQGLNINAAVLLVPYLHRAGEVLKGEEFANVAGRAGRAFVDVEGIVLHVIFDQHAQRKRVWNQVVTAARHRVLTSGLMQVIQQAMERLAKGGMLNKADAFEYLANSREAWFSKDGGQPADELANLENDIDKLDAMILSLIEALDSQAADLPNLLDEALRGSFWERQIARKTAKYKQDQLALLSARARLIWAHTTSQRRKEHFCMGVGLDTGLLLDSIADELNSALDEADQAALNGDTDQLHAALVRLGEPLFKIQPFKPDPLAADWKGLLEQWLKGLSIDLIGPGNMPVIEQLFSYRLVWAIEAIRMRRLAAGWEPEYITGGAAACAENGVPNMMAALLIRAGLPSRRSAMEAIVNSGADFADRNGMRGWIESGEVDELSQQADWPSAEAAPLWQAFREEMLKPELKRWRRQDFTNKELVAATDSPNGYYRFEVDEDNTPWMVTPDFERIVPFVQKIKETGKGLTYISFTNGNSRPHVIRFGEGKIYWL</sequence>
<name>A0A4R6ICI3_9SPHI</name>
<accession>A0A4R6ICI3</accession>
<evidence type="ECO:0000256" key="1">
    <source>
        <dbReference type="ARBA" id="ARBA00022741"/>
    </source>
</evidence>
<dbReference type="InterPro" id="IPR050474">
    <property type="entry name" value="Hel308_SKI2-like"/>
</dbReference>
<evidence type="ECO:0000259" key="5">
    <source>
        <dbReference type="PROSITE" id="PS51192"/>
    </source>
</evidence>
<dbReference type="InterPro" id="IPR014001">
    <property type="entry name" value="Helicase_ATP-bd"/>
</dbReference>
<dbReference type="PROSITE" id="PS51192">
    <property type="entry name" value="HELICASE_ATP_BIND_1"/>
    <property type="match status" value="1"/>
</dbReference>
<dbReference type="RefSeq" id="WP_133559174.1">
    <property type="nucleotide sequence ID" value="NZ_SNWM01000007.1"/>
</dbReference>
<reference evidence="6 7" key="1">
    <citation type="submission" date="2019-03" db="EMBL/GenBank/DDBJ databases">
        <title>Genomic Encyclopedia of Archaeal and Bacterial Type Strains, Phase II (KMG-II): from individual species to whole genera.</title>
        <authorList>
            <person name="Goeker M."/>
        </authorList>
    </citation>
    <scope>NUCLEOTIDE SEQUENCE [LARGE SCALE GENOMIC DNA]</scope>
    <source>
        <strain evidence="6 7">DSM 19034</strain>
    </source>
</reference>
<dbReference type="EMBL" id="SNWM01000007">
    <property type="protein sequence ID" value="TDO19346.1"/>
    <property type="molecule type" value="Genomic_DNA"/>
</dbReference>
<keyword evidence="3 6" id="KW-0347">Helicase</keyword>
<dbReference type="SMART" id="SM00487">
    <property type="entry name" value="DEXDc"/>
    <property type="match status" value="1"/>
</dbReference>
<dbReference type="SUPFAM" id="SSF52540">
    <property type="entry name" value="P-loop containing nucleoside triphosphate hydrolases"/>
    <property type="match status" value="2"/>
</dbReference>
<evidence type="ECO:0000313" key="6">
    <source>
        <dbReference type="EMBL" id="TDO19346.1"/>
    </source>
</evidence>
<dbReference type="InterPro" id="IPR011545">
    <property type="entry name" value="DEAD/DEAH_box_helicase_dom"/>
</dbReference>
<keyword evidence="4" id="KW-0067">ATP-binding</keyword>
<dbReference type="Proteomes" id="UP000295499">
    <property type="component" value="Unassembled WGS sequence"/>
</dbReference>
<evidence type="ECO:0000256" key="3">
    <source>
        <dbReference type="ARBA" id="ARBA00022806"/>
    </source>
</evidence>
<evidence type="ECO:0000256" key="2">
    <source>
        <dbReference type="ARBA" id="ARBA00022801"/>
    </source>
</evidence>
<keyword evidence="1" id="KW-0547">Nucleotide-binding</keyword>
<dbReference type="PANTHER" id="PTHR47961">
    <property type="entry name" value="DNA POLYMERASE THETA, PUTATIVE (AFU_ORTHOLOGUE AFUA_1G05260)-RELATED"/>
    <property type="match status" value="1"/>
</dbReference>
<dbReference type="CDD" id="cd17921">
    <property type="entry name" value="DEXHc_Ski2"/>
    <property type="match status" value="1"/>
</dbReference>
<comment type="caution">
    <text evidence="6">The sequence shown here is derived from an EMBL/GenBank/DDBJ whole genome shotgun (WGS) entry which is preliminary data.</text>
</comment>
<dbReference type="OrthoDB" id="9812126at2"/>
<feature type="domain" description="Helicase ATP-binding" evidence="5">
    <location>
        <begin position="300"/>
        <end position="458"/>
    </location>
</feature>
<dbReference type="Gene3D" id="3.40.50.300">
    <property type="entry name" value="P-loop containing nucleotide triphosphate hydrolases"/>
    <property type="match status" value="2"/>
</dbReference>
<evidence type="ECO:0000256" key="4">
    <source>
        <dbReference type="ARBA" id="ARBA00022840"/>
    </source>
</evidence>
<dbReference type="InterPro" id="IPR027417">
    <property type="entry name" value="P-loop_NTPase"/>
</dbReference>
<dbReference type="Pfam" id="PF00270">
    <property type="entry name" value="DEAD"/>
    <property type="match status" value="1"/>
</dbReference>
<dbReference type="PANTHER" id="PTHR47961:SF10">
    <property type="entry name" value="ATP-DEPENDENT DNA HELICASE HEL308"/>
    <property type="match status" value="1"/>
</dbReference>
<dbReference type="GO" id="GO:0003676">
    <property type="term" value="F:nucleic acid binding"/>
    <property type="evidence" value="ECO:0007669"/>
    <property type="project" value="InterPro"/>
</dbReference>
<dbReference type="AlphaFoldDB" id="A0A4R6ICI3"/>
<gene>
    <name evidence="6" type="ORF">CLV32_4586</name>
</gene>
<dbReference type="GO" id="GO:0016787">
    <property type="term" value="F:hydrolase activity"/>
    <property type="evidence" value="ECO:0007669"/>
    <property type="project" value="UniProtKB-KW"/>
</dbReference>
<dbReference type="GO" id="GO:0004386">
    <property type="term" value="F:helicase activity"/>
    <property type="evidence" value="ECO:0007669"/>
    <property type="project" value="UniProtKB-KW"/>
</dbReference>
<dbReference type="GO" id="GO:0005524">
    <property type="term" value="F:ATP binding"/>
    <property type="evidence" value="ECO:0007669"/>
    <property type="project" value="UniProtKB-KW"/>
</dbReference>
<protein>
    <submittedName>
        <fullName evidence="6">RAD3-like DEAD/DEAH box helicase</fullName>
    </submittedName>
</protein>
<proteinExistence type="predicted"/>